<dbReference type="AlphaFoldDB" id="A0A4P9XJB7"/>
<feature type="region of interest" description="Disordered" evidence="1">
    <location>
        <begin position="164"/>
        <end position="218"/>
    </location>
</feature>
<feature type="compositionally biased region" description="Low complexity" evidence="1">
    <location>
        <begin position="17"/>
        <end position="34"/>
    </location>
</feature>
<dbReference type="Proteomes" id="UP000271241">
    <property type="component" value="Unassembled WGS sequence"/>
</dbReference>
<feature type="compositionally biased region" description="Polar residues" evidence="1">
    <location>
        <begin position="172"/>
        <end position="181"/>
    </location>
</feature>
<dbReference type="OrthoDB" id="10669187at2759"/>
<protein>
    <submittedName>
        <fullName evidence="2">Uncharacterized protein</fullName>
    </submittedName>
</protein>
<evidence type="ECO:0000313" key="3">
    <source>
        <dbReference type="Proteomes" id="UP000271241"/>
    </source>
</evidence>
<feature type="region of interest" description="Disordered" evidence="1">
    <location>
        <begin position="1"/>
        <end position="37"/>
    </location>
</feature>
<feature type="non-terminal residue" evidence="2">
    <location>
        <position position="298"/>
    </location>
</feature>
<evidence type="ECO:0000313" key="2">
    <source>
        <dbReference type="EMBL" id="RKP05847.1"/>
    </source>
</evidence>
<organism evidence="2 3">
    <name type="scientific">Thamnocephalis sphaerospora</name>
    <dbReference type="NCBI Taxonomy" id="78915"/>
    <lineage>
        <taxon>Eukaryota</taxon>
        <taxon>Fungi</taxon>
        <taxon>Fungi incertae sedis</taxon>
        <taxon>Zoopagomycota</taxon>
        <taxon>Zoopagomycotina</taxon>
        <taxon>Zoopagomycetes</taxon>
        <taxon>Zoopagales</taxon>
        <taxon>Sigmoideomycetaceae</taxon>
        <taxon>Thamnocephalis</taxon>
    </lineage>
</organism>
<accession>A0A4P9XJB7</accession>
<feature type="compositionally biased region" description="Low complexity" evidence="1">
    <location>
        <begin position="209"/>
        <end position="218"/>
    </location>
</feature>
<dbReference type="EMBL" id="KZ993016">
    <property type="protein sequence ID" value="RKP05847.1"/>
    <property type="molecule type" value="Genomic_DNA"/>
</dbReference>
<gene>
    <name evidence="2" type="ORF">THASP1DRAFT_32320</name>
</gene>
<evidence type="ECO:0000256" key="1">
    <source>
        <dbReference type="SAM" id="MobiDB-lite"/>
    </source>
</evidence>
<name>A0A4P9XJB7_9FUNG</name>
<keyword evidence="3" id="KW-1185">Reference proteome</keyword>
<proteinExistence type="predicted"/>
<reference evidence="3" key="1">
    <citation type="journal article" date="2018" name="Nat. Microbiol.">
        <title>Leveraging single-cell genomics to expand the fungal tree of life.</title>
        <authorList>
            <person name="Ahrendt S.R."/>
            <person name="Quandt C.A."/>
            <person name="Ciobanu D."/>
            <person name="Clum A."/>
            <person name="Salamov A."/>
            <person name="Andreopoulos B."/>
            <person name="Cheng J.F."/>
            <person name="Woyke T."/>
            <person name="Pelin A."/>
            <person name="Henrissat B."/>
            <person name="Reynolds N.K."/>
            <person name="Benny G.L."/>
            <person name="Smith M.E."/>
            <person name="James T.Y."/>
            <person name="Grigoriev I.V."/>
        </authorList>
    </citation>
    <scope>NUCLEOTIDE SEQUENCE [LARGE SCALE GENOMIC DNA]</scope>
    <source>
        <strain evidence="3">RSA 1356</strain>
    </source>
</reference>
<sequence>MFKRWGSTKCNADDAHPPLLQTLTQPPAPSTTTSGKASMAVNDKLPAAPASQNSFGLSSWSLRGKNKCAVAAAAPADEAVSSSPPLPAVSAETSPPHVVASDAAGHLAGLVAAATAQPLNTPNNTHFTPRLLGTARRFGLSTVASVARFAVNLHQFSTHLRIIGPKDRRHLTQQAPSQTGQGAFPEDKEAGLGSGDSGVCLSPSEDELTATSSQSSSSSSSFTLAAALLPPLPTLDPILVAKVSLEEECMQAAMNEPIEEIVADKPASARKDIDDPLTQFTATMTAAFDDSRVASAAA</sequence>